<feature type="compositionally biased region" description="Polar residues" evidence="1">
    <location>
        <begin position="49"/>
        <end position="64"/>
    </location>
</feature>
<dbReference type="EMBL" id="JAEKJW010000002">
    <property type="protein sequence ID" value="MBN8196905.1"/>
    <property type="molecule type" value="Genomic_DNA"/>
</dbReference>
<dbReference type="AlphaFoldDB" id="A0A8I1M8M6"/>
<accession>A0A8I1M8M6</accession>
<comment type="caution">
    <text evidence="2">The sequence shown here is derived from an EMBL/GenBank/DDBJ whole genome shotgun (WGS) entry which is preliminary data.</text>
</comment>
<feature type="region of interest" description="Disordered" evidence="1">
    <location>
        <begin position="36"/>
        <end position="94"/>
    </location>
</feature>
<gene>
    <name evidence="2" type="ORF">JF547_10560</name>
</gene>
<evidence type="ECO:0000313" key="3">
    <source>
        <dbReference type="Proteomes" id="UP000664405"/>
    </source>
</evidence>
<evidence type="ECO:0000256" key="1">
    <source>
        <dbReference type="SAM" id="MobiDB-lite"/>
    </source>
</evidence>
<protein>
    <submittedName>
        <fullName evidence="2">Uncharacterized protein</fullName>
    </submittedName>
</protein>
<dbReference type="RefSeq" id="WP_206927395.1">
    <property type="nucleotide sequence ID" value="NZ_JAEKJW010000002.1"/>
</dbReference>
<organism evidence="2 3">
    <name type="scientific">Thalassospira povalilytica</name>
    <dbReference type="NCBI Taxonomy" id="732237"/>
    <lineage>
        <taxon>Bacteria</taxon>
        <taxon>Pseudomonadati</taxon>
        <taxon>Pseudomonadota</taxon>
        <taxon>Alphaproteobacteria</taxon>
        <taxon>Rhodospirillales</taxon>
        <taxon>Thalassospiraceae</taxon>
        <taxon>Thalassospira</taxon>
    </lineage>
</organism>
<name>A0A8I1M8M6_9PROT</name>
<reference evidence="2" key="1">
    <citation type="submission" date="2020-12" db="EMBL/GenBank/DDBJ databases">
        <title>Oil enriched cultivation method for isolating marine PHA-producing bacteria.</title>
        <authorList>
            <person name="Zheng W."/>
            <person name="Yu S."/>
            <person name="Huang Y."/>
        </authorList>
    </citation>
    <scope>NUCLEOTIDE SEQUENCE</scope>
    <source>
        <strain evidence="2">SY-2-3</strain>
    </source>
</reference>
<dbReference type="Proteomes" id="UP000664405">
    <property type="component" value="Unassembled WGS sequence"/>
</dbReference>
<sequence>MTVKPPALKPVLRQHIFSIQETISGVFAIFGTTSKQSNIGSPGILAPETVQNRQKPQSRPQTTYRHGLPPLSGKMARLGPFRERSNIHRQTPNR</sequence>
<proteinExistence type="predicted"/>
<evidence type="ECO:0000313" key="2">
    <source>
        <dbReference type="EMBL" id="MBN8196905.1"/>
    </source>
</evidence>